<protein>
    <submittedName>
        <fullName evidence="1">Heme oxygenase</fullName>
    </submittedName>
</protein>
<dbReference type="OrthoDB" id="114943at2"/>
<dbReference type="InterPro" id="IPR016053">
    <property type="entry name" value="Haem_Oase-like"/>
</dbReference>
<dbReference type="SUPFAM" id="SSF48613">
    <property type="entry name" value="Heme oxygenase-like"/>
    <property type="match status" value="1"/>
</dbReference>
<dbReference type="Gene3D" id="1.20.910.10">
    <property type="entry name" value="Heme oxygenase-like"/>
    <property type="match status" value="1"/>
</dbReference>
<reference evidence="1 2" key="1">
    <citation type="submission" date="2018-06" db="EMBL/GenBank/DDBJ databases">
        <title>Pedobacter endophyticus sp. nov., an endophytic bacterium isolated from a leaf of Triticum aestivum.</title>
        <authorList>
            <person name="Zhang L."/>
        </authorList>
    </citation>
    <scope>NUCLEOTIDE SEQUENCE [LARGE SCALE GENOMIC DNA]</scope>
    <source>
        <strain evidence="1 2">CM134L-2</strain>
    </source>
</reference>
<sequence>MPNIRLKEETKTAHQALEKKVILQLKAIRSEADYASFIHAFYLYFNALEKGLAAYINDTVVPDLSERRNSSYLKADLQALGVKDAQEGTIALPEINSLAQALGAMYVMEGSIMGGPIIVEMLRKHGLQKGFSFFAGYGAATGTMWNNFVTILNKSLQSAMAQQEAIKTANETFEKFQFVFKS</sequence>
<organism evidence="1 2">
    <name type="scientific">Pedobacter chitinilyticus</name>
    <dbReference type="NCBI Taxonomy" id="2233776"/>
    <lineage>
        <taxon>Bacteria</taxon>
        <taxon>Pseudomonadati</taxon>
        <taxon>Bacteroidota</taxon>
        <taxon>Sphingobacteriia</taxon>
        <taxon>Sphingobacteriales</taxon>
        <taxon>Sphingobacteriaceae</taxon>
        <taxon>Pedobacter</taxon>
    </lineage>
</organism>
<dbReference type="Proteomes" id="UP000284120">
    <property type="component" value="Unassembled WGS sequence"/>
</dbReference>
<name>A0A451GDT4_9SPHI</name>
<comment type="caution">
    <text evidence="1">The sequence shown here is derived from an EMBL/GenBank/DDBJ whole genome shotgun (WGS) entry which is preliminary data.</text>
</comment>
<evidence type="ECO:0000313" key="1">
    <source>
        <dbReference type="EMBL" id="RWU11063.1"/>
    </source>
</evidence>
<gene>
    <name evidence="1" type="ORF">DPV69_04490</name>
</gene>
<dbReference type="AlphaFoldDB" id="A0A451GDT4"/>
<dbReference type="Pfam" id="PF01126">
    <property type="entry name" value="Heme_oxygenase"/>
    <property type="match status" value="1"/>
</dbReference>
<dbReference type="GO" id="GO:0004392">
    <property type="term" value="F:heme oxygenase (decyclizing) activity"/>
    <property type="evidence" value="ECO:0007669"/>
    <property type="project" value="InterPro"/>
</dbReference>
<accession>A0A451GDT4</accession>
<dbReference type="CDD" id="cd19166">
    <property type="entry name" value="HemeO-bac"/>
    <property type="match status" value="1"/>
</dbReference>
<dbReference type="GO" id="GO:0006788">
    <property type="term" value="P:heme oxidation"/>
    <property type="evidence" value="ECO:0007669"/>
    <property type="project" value="InterPro"/>
</dbReference>
<dbReference type="EMBL" id="SAYW01000001">
    <property type="protein sequence ID" value="RWU11063.1"/>
    <property type="molecule type" value="Genomic_DNA"/>
</dbReference>
<proteinExistence type="predicted"/>
<dbReference type="InterPro" id="IPR016084">
    <property type="entry name" value="Haem_Oase-like_multi-hlx"/>
</dbReference>
<keyword evidence="2" id="KW-1185">Reference proteome</keyword>
<evidence type="ECO:0000313" key="2">
    <source>
        <dbReference type="Proteomes" id="UP000284120"/>
    </source>
</evidence>